<dbReference type="InterPro" id="IPR013216">
    <property type="entry name" value="Methyltransf_11"/>
</dbReference>
<sequence length="236" mass="26817">MHDTAFDNGKRFFTTYCEGNEQLTIVDIGSQNVNGSLKECSPAKATYIGVDFAKGKGVDVLLTDPYKLPFNDNSVDIVVSSSVFEHSEMFWVLFLEVLRVLKNDGIFYLNVPSNGDFHRYPVDCYRFYPDSGNALAKWANHNGLNTAVLESYICKQRADIWNDFVCVFIKDKIHAEKYPARILHSFRDFINGFVFPNNNTLLNVQVTTQDQSTLGWKISKRINRTINGPLGRNRPG</sequence>
<reference evidence="2 3" key="1">
    <citation type="submission" date="2020-10" db="EMBL/GenBank/DDBJ databases">
        <title>Connecting structure to function with the recovery of over 1000 high-quality activated sludge metagenome-assembled genomes encoding full-length rRNA genes using long-read sequencing.</title>
        <authorList>
            <person name="Singleton C.M."/>
            <person name="Petriglieri F."/>
            <person name="Kristensen J.M."/>
            <person name="Kirkegaard R.H."/>
            <person name="Michaelsen T.Y."/>
            <person name="Andersen M.H."/>
            <person name="Karst S.M."/>
            <person name="Dueholm M.S."/>
            <person name="Nielsen P.H."/>
            <person name="Albertsen M."/>
        </authorList>
    </citation>
    <scope>NUCLEOTIDE SEQUENCE [LARGE SCALE GENOMIC DNA]</scope>
    <source>
        <strain evidence="2">EsbW_18-Q3-R4-48_BATAC.285</strain>
    </source>
</reference>
<evidence type="ECO:0000313" key="2">
    <source>
        <dbReference type="EMBL" id="MBK7674439.1"/>
    </source>
</evidence>
<dbReference type="EMBL" id="JADJMH010000004">
    <property type="protein sequence ID" value="MBK7674439.1"/>
    <property type="molecule type" value="Genomic_DNA"/>
</dbReference>
<dbReference type="Proteomes" id="UP000697998">
    <property type="component" value="Unassembled WGS sequence"/>
</dbReference>
<gene>
    <name evidence="2" type="ORF">IPJ27_06520</name>
</gene>
<accession>A0A935UG84</accession>
<feature type="domain" description="Methyltransferase type 11" evidence="1">
    <location>
        <begin position="21"/>
        <end position="109"/>
    </location>
</feature>
<protein>
    <submittedName>
        <fullName evidence="2">Methyltransferase domain-containing protein</fullName>
    </submittedName>
</protein>
<evidence type="ECO:0000259" key="1">
    <source>
        <dbReference type="Pfam" id="PF08241"/>
    </source>
</evidence>
<dbReference type="Pfam" id="PF08241">
    <property type="entry name" value="Methyltransf_11"/>
    <property type="match status" value="1"/>
</dbReference>
<evidence type="ECO:0000313" key="3">
    <source>
        <dbReference type="Proteomes" id="UP000697998"/>
    </source>
</evidence>
<name>A0A935UG84_9PROT</name>
<proteinExistence type="predicted"/>
<keyword evidence="2" id="KW-0808">Transferase</keyword>
<dbReference type="GO" id="GO:0008757">
    <property type="term" value="F:S-adenosylmethionine-dependent methyltransferase activity"/>
    <property type="evidence" value="ECO:0007669"/>
    <property type="project" value="InterPro"/>
</dbReference>
<dbReference type="SUPFAM" id="SSF53335">
    <property type="entry name" value="S-adenosyl-L-methionine-dependent methyltransferases"/>
    <property type="match status" value="1"/>
</dbReference>
<dbReference type="Gene3D" id="3.40.50.150">
    <property type="entry name" value="Vaccinia Virus protein VP39"/>
    <property type="match status" value="1"/>
</dbReference>
<keyword evidence="2" id="KW-0489">Methyltransferase</keyword>
<comment type="caution">
    <text evidence="2">The sequence shown here is derived from an EMBL/GenBank/DDBJ whole genome shotgun (WGS) entry which is preliminary data.</text>
</comment>
<organism evidence="2 3">
    <name type="scientific">Candidatus Accumulibacter proximus</name>
    <dbReference type="NCBI Taxonomy" id="2954385"/>
    <lineage>
        <taxon>Bacteria</taxon>
        <taxon>Pseudomonadati</taxon>
        <taxon>Pseudomonadota</taxon>
        <taxon>Betaproteobacteria</taxon>
        <taxon>Candidatus Accumulibacter</taxon>
    </lineage>
</organism>
<dbReference type="GO" id="GO:0032259">
    <property type="term" value="P:methylation"/>
    <property type="evidence" value="ECO:0007669"/>
    <property type="project" value="UniProtKB-KW"/>
</dbReference>
<dbReference type="AlphaFoldDB" id="A0A935UG84"/>
<dbReference type="InterPro" id="IPR029063">
    <property type="entry name" value="SAM-dependent_MTases_sf"/>
</dbReference>